<reference evidence="1 2" key="1">
    <citation type="submission" date="2019-10" db="EMBL/GenBank/DDBJ databases">
        <authorList>
            <person name="Palmer J.M."/>
        </authorList>
    </citation>
    <scope>NUCLEOTIDE SEQUENCE [LARGE SCALE GENOMIC DNA]</scope>
    <source>
        <strain evidence="1 2">TWF730</strain>
    </source>
</reference>
<name>A0AAV9U9P0_9PEZI</name>
<dbReference type="Proteomes" id="UP001373714">
    <property type="component" value="Unassembled WGS sequence"/>
</dbReference>
<dbReference type="AlphaFoldDB" id="A0AAV9U9P0"/>
<gene>
    <name evidence="1" type="ORF">TWF730_002888</name>
</gene>
<keyword evidence="2" id="KW-1185">Reference proteome</keyword>
<dbReference type="EMBL" id="JAVHNS010000013">
    <property type="protein sequence ID" value="KAK6337489.1"/>
    <property type="molecule type" value="Genomic_DNA"/>
</dbReference>
<evidence type="ECO:0000313" key="1">
    <source>
        <dbReference type="EMBL" id="KAK6337489.1"/>
    </source>
</evidence>
<protein>
    <recommendedName>
        <fullName evidence="3">Fungal N-terminal domain-containing protein</fullName>
    </recommendedName>
</protein>
<sequence>MDPLSISASIAGLIALTTGLIKLTDTLRSSFKEDVLQLVVSVSQDIELLHGVLLRVQTWADSVQSNEKFHSQLLNLSPFVSNCTDVIKRIGGELLALKEVAKKRGFKRLYSTVSLNEKMKALDASRLSLGEAKTTLLLALSAKTQDISTSLDSIQTKLETIYENLSSSTPKDTKLNTTEFDGPKSFEEWLQTFTGEVKAGELSDYRRKKKLQAERQREVPSEETPHDSTKIYVKIVDMKNKDGRTVTETLLLDKRANIIDVIHQLHDRGYEDVCGFQTEDGAHRYGPFEDIESPPLVRSTRGPSSYDIRGGLKVNEHERLIDYFNKFLDYQSPKDAEGHPSRIAVRRKELSDGFEITDLHDHDSSKVDIRFSQSLRLPGDEQIYRPPRSFGTFPLLSVSDFESKLPPRMVEKGGFFFPMLQREGLKITFEPSVRMAGPDEAFAIRLYVGSVNAVSGALASDPVKRGQDYIVAPKQSELDGVRTKEDHVKQFVAMPLSWGYSLEKQVTGSETIGGIQLEIAPKLKTAVNFLKKRHSQIHNEPTWHVYSSLQMGFNLCHETKCHDFVLDKFKSPHELGISECFMDPWLDSGFRVKCDDTIHDGIQARLKARKDEFGITSGYSKLGLRSRFVHELGSHLQQGLGGTSKSPLVFHPIMPLQFRIEHDTDATLAGTGPNSGTTHRFSRFSPFTDFRDFLAAILEKYILPENSWTTNSVTINDKELSCFLEICKSRQHKPIFDLIPSGATVSIGPCDIDSDNRSRSNLTSKLKSLLKRERGYHTGHFRSKRYRTQGSTRYGLAGWEMGIGVQGNIIQNILKTKTSDLWRWERSRFINIQIINAVVFQKITGLSYNSPIPLRAPKPDPVAPNLLGYSEGGYQGGAASPNGGSGDTNLISTAPSAVTPPYQTITEIDKEEMITFNINLVEGKYKIGCACCERNFCDTM</sequence>
<comment type="caution">
    <text evidence="1">The sequence shown here is derived from an EMBL/GenBank/DDBJ whole genome shotgun (WGS) entry which is preliminary data.</text>
</comment>
<organism evidence="1 2">
    <name type="scientific">Orbilia blumenaviensis</name>
    <dbReference type="NCBI Taxonomy" id="1796055"/>
    <lineage>
        <taxon>Eukaryota</taxon>
        <taxon>Fungi</taxon>
        <taxon>Dikarya</taxon>
        <taxon>Ascomycota</taxon>
        <taxon>Pezizomycotina</taxon>
        <taxon>Orbiliomycetes</taxon>
        <taxon>Orbiliales</taxon>
        <taxon>Orbiliaceae</taxon>
        <taxon>Orbilia</taxon>
    </lineage>
</organism>
<accession>A0AAV9U9P0</accession>
<proteinExistence type="predicted"/>
<evidence type="ECO:0008006" key="3">
    <source>
        <dbReference type="Google" id="ProtNLM"/>
    </source>
</evidence>
<evidence type="ECO:0000313" key="2">
    <source>
        <dbReference type="Proteomes" id="UP001373714"/>
    </source>
</evidence>